<comment type="caution">
    <text evidence="3">The sequence shown here is derived from an EMBL/GenBank/DDBJ whole genome shotgun (WGS) entry which is preliminary data.</text>
</comment>
<evidence type="ECO:0000313" key="4">
    <source>
        <dbReference type="Proteomes" id="UP000710385"/>
    </source>
</evidence>
<keyword evidence="1" id="KW-0472">Membrane</keyword>
<gene>
    <name evidence="3" type="ORF">HS096_02685</name>
</gene>
<name>A0A928TUS3_UNCKA</name>
<dbReference type="Pfam" id="PF18895">
    <property type="entry name" value="T4SS_pilin"/>
    <property type="match status" value="1"/>
</dbReference>
<evidence type="ECO:0008006" key="5">
    <source>
        <dbReference type="Google" id="ProtNLM"/>
    </source>
</evidence>
<organism evidence="3 4">
    <name type="scientific">candidate division WWE3 bacterium</name>
    <dbReference type="NCBI Taxonomy" id="2053526"/>
    <lineage>
        <taxon>Bacteria</taxon>
        <taxon>Katanobacteria</taxon>
    </lineage>
</organism>
<dbReference type="AlphaFoldDB" id="A0A928TUS3"/>
<evidence type="ECO:0000256" key="1">
    <source>
        <dbReference type="SAM" id="Phobius"/>
    </source>
</evidence>
<dbReference type="EMBL" id="JABTTY010000001">
    <property type="protein sequence ID" value="MBE7525270.1"/>
    <property type="molecule type" value="Genomic_DNA"/>
</dbReference>
<evidence type="ECO:0000256" key="2">
    <source>
        <dbReference type="SAM" id="SignalP"/>
    </source>
</evidence>
<keyword evidence="1" id="KW-0812">Transmembrane</keyword>
<evidence type="ECO:0000313" key="3">
    <source>
        <dbReference type="EMBL" id="MBE7525270.1"/>
    </source>
</evidence>
<feature type="chain" id="PRO_5036836987" description="DUF4190 domain-containing protein" evidence="2">
    <location>
        <begin position="22"/>
        <end position="151"/>
    </location>
</feature>
<feature type="transmembrane region" description="Helical" evidence="1">
    <location>
        <begin position="62"/>
        <end position="87"/>
    </location>
</feature>
<feature type="signal peptide" evidence="2">
    <location>
        <begin position="1"/>
        <end position="21"/>
    </location>
</feature>
<proteinExistence type="predicted"/>
<reference evidence="3" key="1">
    <citation type="submission" date="2020-05" db="EMBL/GenBank/DDBJ databases">
        <title>High-Quality Genomes of Partial-Nitritation/Anammox System by Hierarchical Clustering Based Hybrid Assembly.</title>
        <authorList>
            <person name="Liu L."/>
            <person name="Wang Y."/>
            <person name="Che Y."/>
            <person name="Chen Y."/>
            <person name="Xia Y."/>
            <person name="Luo R."/>
            <person name="Cheng S.H."/>
            <person name="Zheng C."/>
            <person name="Zhang T."/>
        </authorList>
    </citation>
    <scope>NUCLEOTIDE SEQUENCE</scope>
    <source>
        <strain evidence="3">H1_PAT1</strain>
    </source>
</reference>
<keyword evidence="1" id="KW-1133">Transmembrane helix</keyword>
<protein>
    <recommendedName>
        <fullName evidence="5">DUF4190 domain-containing protein</fullName>
    </recommendedName>
</protein>
<dbReference type="InterPro" id="IPR043993">
    <property type="entry name" value="T4SS_pilin"/>
</dbReference>
<keyword evidence="2" id="KW-0732">Signal</keyword>
<feature type="transmembrane region" description="Helical" evidence="1">
    <location>
        <begin position="108"/>
        <end position="130"/>
    </location>
</feature>
<accession>A0A928TUS3</accession>
<dbReference type="Proteomes" id="UP000710385">
    <property type="component" value="Unassembled WGS sequence"/>
</dbReference>
<sequence>MKPFRFAAVLLGLALSMAPIAGGVALVQAQGFESKDTGLVEAGQKAGFNTQLPCRTEPGGCIPFFIGTAVNALLGIFGALFLVLILWGGLQYMFAQGEPDRIKKAKQTIINAVLGMIIVAASYAIANFVLTTISSATGGGGGTQTGAQTSP</sequence>